<dbReference type="AlphaFoldDB" id="A0A7V8EFT7"/>
<dbReference type="RefSeq" id="WP_156859128.1">
    <property type="nucleotide sequence ID" value="NZ_WOWR01000018.1"/>
</dbReference>
<proteinExistence type="predicted"/>
<accession>A0A7V8EFT7</accession>
<gene>
    <name evidence="2" type="ORF">GN299_15125</name>
</gene>
<comment type="caution">
    <text evidence="2">The sequence shown here is derived from an EMBL/GenBank/DDBJ whole genome shotgun (WGS) entry which is preliminary data.</text>
</comment>
<protein>
    <submittedName>
        <fullName evidence="2">Uncharacterized protein</fullName>
    </submittedName>
</protein>
<evidence type="ECO:0000313" key="3">
    <source>
        <dbReference type="Proteomes" id="UP000442695"/>
    </source>
</evidence>
<feature type="region of interest" description="Disordered" evidence="1">
    <location>
        <begin position="56"/>
        <end position="76"/>
    </location>
</feature>
<sequence>MARARLHLICGNCGCNSMWKYRIDPQGHDIDGLLCPAVFLTCGNCHTLHDIADYATEQPSQPEMPASALDAPGSGI</sequence>
<dbReference type="Proteomes" id="UP000442695">
    <property type="component" value="Unassembled WGS sequence"/>
</dbReference>
<organism evidence="2 3">
    <name type="scientific">Pseudomonas putida</name>
    <name type="common">Arthrobacter siderocapsulatus</name>
    <dbReference type="NCBI Taxonomy" id="303"/>
    <lineage>
        <taxon>Bacteria</taxon>
        <taxon>Pseudomonadati</taxon>
        <taxon>Pseudomonadota</taxon>
        <taxon>Gammaproteobacteria</taxon>
        <taxon>Pseudomonadales</taxon>
        <taxon>Pseudomonadaceae</taxon>
        <taxon>Pseudomonas</taxon>
    </lineage>
</organism>
<evidence type="ECO:0000256" key="1">
    <source>
        <dbReference type="SAM" id="MobiDB-lite"/>
    </source>
</evidence>
<evidence type="ECO:0000313" key="2">
    <source>
        <dbReference type="EMBL" id="KAF0254001.1"/>
    </source>
</evidence>
<name>A0A7V8EFT7_PSEPU</name>
<dbReference type="EMBL" id="WOWR01000018">
    <property type="protein sequence ID" value="KAF0254001.1"/>
    <property type="molecule type" value="Genomic_DNA"/>
</dbReference>
<reference evidence="2 3" key="1">
    <citation type="submission" date="2019-12" db="EMBL/GenBank/DDBJ databases">
        <authorList>
            <person name="Woiski C."/>
        </authorList>
    </citation>
    <scope>NUCLEOTIDE SEQUENCE [LARGE SCALE GENOMIC DNA]</scope>
    <source>
        <strain evidence="2 3">BOE100</strain>
    </source>
</reference>